<dbReference type="KEGG" id="abat:CFX1CAM_1464"/>
<dbReference type="NCBIfam" id="TIGR01260">
    <property type="entry name" value="ATP_synt_c"/>
    <property type="match status" value="1"/>
</dbReference>
<dbReference type="AlphaFoldDB" id="A0A1Y6K7F9"/>
<dbReference type="CDD" id="cd18121">
    <property type="entry name" value="ATP-synt_Fo_c"/>
    <property type="match status" value="1"/>
</dbReference>
<dbReference type="PROSITE" id="PS00605">
    <property type="entry name" value="ATPASE_C"/>
    <property type="match status" value="1"/>
</dbReference>
<evidence type="ECO:0000256" key="7">
    <source>
        <dbReference type="ARBA" id="ARBA00022989"/>
    </source>
</evidence>
<dbReference type="GO" id="GO:0045259">
    <property type="term" value="C:proton-transporting ATP synthase complex"/>
    <property type="evidence" value="ECO:0007669"/>
    <property type="project" value="UniProtKB-KW"/>
</dbReference>
<dbReference type="InterPro" id="IPR005953">
    <property type="entry name" value="ATP_synth_csu_bac/chlpt"/>
</dbReference>
<sequence length="91" mass="9620">MWQLDAPTLITVLTIIVSVAGIVLGSIAPSIVEGIATKTALEAMARQPEAAGDIRTTLLIAMALLESGSIYVLLIVLILVFANPLLELFVF</sequence>
<dbReference type="GO" id="GO:0046933">
    <property type="term" value="F:proton-transporting ATP synthase activity, rotational mechanism"/>
    <property type="evidence" value="ECO:0007669"/>
    <property type="project" value="UniProtKB-UniRule"/>
</dbReference>
<reference evidence="16" key="1">
    <citation type="submission" date="2017-05" db="EMBL/GenBank/DDBJ databases">
        <authorList>
            <person name="Kirkegaard R."/>
            <person name="Mcilroy J S."/>
        </authorList>
    </citation>
    <scope>NUCLEOTIDE SEQUENCE [LARGE SCALE GENOMIC DNA]</scope>
</reference>
<comment type="subcellular location">
    <subcellularLocation>
        <location evidence="13">Cell membrane</location>
        <topology evidence="13">Multi-pass membrane protein</topology>
    </subcellularLocation>
    <subcellularLocation>
        <location evidence="1">Membrane</location>
        <topology evidence="1">Multi-pass membrane protein</topology>
    </subcellularLocation>
</comment>
<dbReference type="GO" id="GO:0005886">
    <property type="term" value="C:plasma membrane"/>
    <property type="evidence" value="ECO:0007669"/>
    <property type="project" value="UniProtKB-SubCell"/>
</dbReference>
<accession>A0A1Y6K7F9</accession>
<keyword evidence="4 13" id="KW-0138">CF(0)</keyword>
<dbReference type="InterPro" id="IPR002379">
    <property type="entry name" value="ATPase_proteolipid_c-like_dom"/>
</dbReference>
<evidence type="ECO:0000256" key="2">
    <source>
        <dbReference type="ARBA" id="ARBA00006704"/>
    </source>
</evidence>
<evidence type="ECO:0000259" key="14">
    <source>
        <dbReference type="Pfam" id="PF00137"/>
    </source>
</evidence>
<keyword evidence="8 13" id="KW-0406">Ion transport</keyword>
<dbReference type="GO" id="GO:0008289">
    <property type="term" value="F:lipid binding"/>
    <property type="evidence" value="ECO:0007669"/>
    <property type="project" value="UniProtKB-KW"/>
</dbReference>
<name>A0A1Y6K7F9_9CHLR</name>
<keyword evidence="16" id="KW-1185">Reference proteome</keyword>
<dbReference type="Proteomes" id="UP000195514">
    <property type="component" value="Chromosome I"/>
</dbReference>
<evidence type="ECO:0000256" key="1">
    <source>
        <dbReference type="ARBA" id="ARBA00004141"/>
    </source>
</evidence>
<feature type="site" description="Reversibly protonated during proton transport" evidence="13">
    <location>
        <position position="66"/>
    </location>
</feature>
<evidence type="ECO:0000256" key="4">
    <source>
        <dbReference type="ARBA" id="ARBA00022547"/>
    </source>
</evidence>
<keyword evidence="3 13" id="KW-0813">Transport</keyword>
<evidence type="ECO:0000256" key="5">
    <source>
        <dbReference type="ARBA" id="ARBA00022692"/>
    </source>
</evidence>
<dbReference type="GO" id="GO:0033177">
    <property type="term" value="C:proton-transporting two-sector ATPase complex, proton-transporting domain"/>
    <property type="evidence" value="ECO:0007669"/>
    <property type="project" value="InterPro"/>
</dbReference>
<keyword evidence="5 13" id="KW-0812">Transmembrane</keyword>
<dbReference type="EMBL" id="LT859958">
    <property type="protein sequence ID" value="SMX54529.1"/>
    <property type="molecule type" value="Genomic_DNA"/>
</dbReference>
<evidence type="ECO:0000256" key="8">
    <source>
        <dbReference type="ARBA" id="ARBA00023065"/>
    </source>
</evidence>
<proteinExistence type="inferred from homology"/>
<dbReference type="OrthoDB" id="9810379at2"/>
<evidence type="ECO:0000313" key="16">
    <source>
        <dbReference type="Proteomes" id="UP000195514"/>
    </source>
</evidence>
<dbReference type="InterPro" id="IPR038662">
    <property type="entry name" value="ATP_synth_F0_csu_sf"/>
</dbReference>
<dbReference type="HAMAP" id="MF_01396">
    <property type="entry name" value="ATP_synth_c_bact"/>
    <property type="match status" value="1"/>
</dbReference>
<keyword evidence="13" id="KW-1003">Cell membrane</keyword>
<dbReference type="RefSeq" id="WP_087862366.1">
    <property type="nucleotide sequence ID" value="NZ_LT859958.1"/>
</dbReference>
<dbReference type="Pfam" id="PF00137">
    <property type="entry name" value="ATP-synt_C"/>
    <property type="match status" value="1"/>
</dbReference>
<evidence type="ECO:0000256" key="13">
    <source>
        <dbReference type="HAMAP-Rule" id="MF_01396"/>
    </source>
</evidence>
<dbReference type="SUPFAM" id="SSF81333">
    <property type="entry name" value="F1F0 ATP synthase subunit C"/>
    <property type="match status" value="1"/>
</dbReference>
<keyword evidence="10 13" id="KW-0472">Membrane</keyword>
<feature type="transmembrane region" description="Helical" evidence="13">
    <location>
        <begin position="57"/>
        <end position="82"/>
    </location>
</feature>
<comment type="function">
    <text evidence="13">Key component of the F(0) channel; it plays a direct role in translocation across the membrane. A homomeric c-ring of between 10-14 subunits forms the central stalk rotor element with the F(1) delta and epsilon subunits.</text>
</comment>
<evidence type="ECO:0000256" key="3">
    <source>
        <dbReference type="ARBA" id="ARBA00022448"/>
    </source>
</evidence>
<keyword evidence="6 13" id="KW-0375">Hydrogen ion transport</keyword>
<dbReference type="InterPro" id="IPR020537">
    <property type="entry name" value="ATP_synth_F0_csu_DDCD_BS"/>
</dbReference>
<feature type="domain" description="V-ATPase proteolipid subunit C-like" evidence="14">
    <location>
        <begin position="20"/>
        <end position="79"/>
    </location>
</feature>
<evidence type="ECO:0000256" key="12">
    <source>
        <dbReference type="ARBA" id="ARBA00025198"/>
    </source>
</evidence>
<evidence type="ECO:0000256" key="11">
    <source>
        <dbReference type="ARBA" id="ARBA00023310"/>
    </source>
</evidence>
<dbReference type="Gene3D" id="1.20.20.10">
    <property type="entry name" value="F1F0 ATP synthase subunit C"/>
    <property type="match status" value="1"/>
</dbReference>
<keyword evidence="7 13" id="KW-1133">Transmembrane helix</keyword>
<dbReference type="InterPro" id="IPR035921">
    <property type="entry name" value="F/V-ATP_Csub_sf"/>
</dbReference>
<evidence type="ECO:0000256" key="6">
    <source>
        <dbReference type="ARBA" id="ARBA00022781"/>
    </source>
</evidence>
<comment type="similarity">
    <text evidence="2 13">Belongs to the ATPase C chain family.</text>
</comment>
<dbReference type="PRINTS" id="PR00124">
    <property type="entry name" value="ATPASEC"/>
</dbReference>
<comment type="function">
    <text evidence="12 13">F(1)F(0) ATP synthase produces ATP from ADP in the presence of a proton or sodium gradient. F-type ATPases consist of two structural domains, F(1) containing the extramembraneous catalytic core and F(0) containing the membrane proton channel, linked together by a central stalk and a peripheral stalk. During catalysis, ATP synthesis in the catalytic domain of F(1) is coupled via a rotary mechanism of the central stalk subunits to proton translocation.</text>
</comment>
<protein>
    <recommendedName>
        <fullName evidence="13">ATP synthase subunit c</fullName>
    </recommendedName>
    <alternativeName>
        <fullName evidence="13">ATP synthase F(0) sector subunit c</fullName>
    </alternativeName>
    <alternativeName>
        <fullName evidence="13">F-type ATPase subunit c</fullName>
        <shortName evidence="13">F-ATPase subunit c</shortName>
    </alternativeName>
    <alternativeName>
        <fullName evidence="13">Lipid-binding protein</fullName>
    </alternativeName>
</protein>
<dbReference type="InterPro" id="IPR000454">
    <property type="entry name" value="ATP_synth_F0_csu"/>
</dbReference>
<evidence type="ECO:0000256" key="10">
    <source>
        <dbReference type="ARBA" id="ARBA00023136"/>
    </source>
</evidence>
<gene>
    <name evidence="13 15" type="primary">atpE</name>
    <name evidence="15" type="ORF">CFX1CAM_1464</name>
</gene>
<organism evidence="15 16">
    <name type="scientific">Candidatus Brevifilum fermentans</name>
    <dbReference type="NCBI Taxonomy" id="1986204"/>
    <lineage>
        <taxon>Bacteria</taxon>
        <taxon>Bacillati</taxon>
        <taxon>Chloroflexota</taxon>
        <taxon>Anaerolineae</taxon>
        <taxon>Anaerolineales</taxon>
        <taxon>Anaerolineaceae</taxon>
        <taxon>Candidatus Brevifilum</taxon>
    </lineage>
</organism>
<keyword evidence="11 13" id="KW-0066">ATP synthesis</keyword>
<feature type="transmembrane region" description="Helical" evidence="13">
    <location>
        <begin position="12"/>
        <end position="36"/>
    </location>
</feature>
<evidence type="ECO:0000256" key="9">
    <source>
        <dbReference type="ARBA" id="ARBA00023121"/>
    </source>
</evidence>
<keyword evidence="9 13" id="KW-0446">Lipid-binding</keyword>
<evidence type="ECO:0000313" key="15">
    <source>
        <dbReference type="EMBL" id="SMX54529.1"/>
    </source>
</evidence>